<comment type="caution">
    <text evidence="3">The sequence shown here is derived from an EMBL/GenBank/DDBJ whole genome shotgun (WGS) entry which is preliminary data.</text>
</comment>
<dbReference type="RefSeq" id="WP_137250504.1">
    <property type="nucleotide sequence ID" value="NZ_SZQA01000036.1"/>
</dbReference>
<dbReference type="Proteomes" id="UP000308705">
    <property type="component" value="Unassembled WGS sequence"/>
</dbReference>
<dbReference type="OrthoDB" id="9803968at2"/>
<dbReference type="Gene3D" id="3.30.300.30">
    <property type="match status" value="1"/>
</dbReference>
<dbReference type="EMBL" id="SZQA01000036">
    <property type="protein sequence ID" value="TKK84244.1"/>
    <property type="molecule type" value="Genomic_DNA"/>
</dbReference>
<accession>A0A4U3M8B5</accession>
<dbReference type="SUPFAM" id="SSF56801">
    <property type="entry name" value="Acetyl-CoA synthetase-like"/>
    <property type="match status" value="1"/>
</dbReference>
<dbReference type="GO" id="GO:0016878">
    <property type="term" value="F:acid-thiol ligase activity"/>
    <property type="evidence" value="ECO:0007669"/>
    <property type="project" value="UniProtKB-ARBA"/>
</dbReference>
<organism evidence="3 4">
    <name type="scientific">Herbidospora galbida</name>
    <dbReference type="NCBI Taxonomy" id="2575442"/>
    <lineage>
        <taxon>Bacteria</taxon>
        <taxon>Bacillati</taxon>
        <taxon>Actinomycetota</taxon>
        <taxon>Actinomycetes</taxon>
        <taxon>Streptosporangiales</taxon>
        <taxon>Streptosporangiaceae</taxon>
        <taxon>Herbidospora</taxon>
    </lineage>
</organism>
<feature type="domain" description="AMP-dependent synthetase/ligase" evidence="1">
    <location>
        <begin position="69"/>
        <end position="222"/>
    </location>
</feature>
<dbReference type="PANTHER" id="PTHR43767">
    <property type="entry name" value="LONG-CHAIN-FATTY-ACID--COA LIGASE"/>
    <property type="match status" value="1"/>
</dbReference>
<dbReference type="Gene3D" id="3.40.50.12780">
    <property type="entry name" value="N-terminal domain of ligase-like"/>
    <property type="match status" value="1"/>
</dbReference>
<evidence type="ECO:0000259" key="2">
    <source>
        <dbReference type="Pfam" id="PF13193"/>
    </source>
</evidence>
<dbReference type="InterPro" id="IPR025110">
    <property type="entry name" value="AMP-bd_C"/>
</dbReference>
<dbReference type="InterPro" id="IPR050237">
    <property type="entry name" value="ATP-dep_AMP-bd_enzyme"/>
</dbReference>
<sequence>MVDRPVHALVLPPGPALAEAVAAALDGGGPAILPVAPSLPDRAVRALFDTLRPTHVTTPDGTSVLPEGVPAEEDTAVIIATSGSTGVPKGVELSARALLASARASLDRIGAKAGDRWLCCLPPSHVSGLQVITRALLCGTDPIVHETFDPGKVTASGADHVSLVPTQLRRLPDVSGFTTILLGGAPATADLKARHPRIFHTYGMTETSGGCVYDGRPLDNVDLKLDAEGRVMIAGPMLMNGHRLGSRLTGPWFTTSDLGEIENGELRILGRADDVINTGGQKVVAGVVQNVLATHPKVREVAVVGRPDPEWGQIVVAVVAGEATLEELRSHAKSELPAYAAPKALVQVTALPLLPNGKPDMVTIRNQV</sequence>
<gene>
    <name evidence="3" type="ORF">FDA94_30435</name>
</gene>
<protein>
    <submittedName>
        <fullName evidence="3">AMP-dependent synthetase</fullName>
    </submittedName>
</protein>
<keyword evidence="4" id="KW-1185">Reference proteome</keyword>
<dbReference type="InterPro" id="IPR000873">
    <property type="entry name" value="AMP-dep_synth/lig_dom"/>
</dbReference>
<dbReference type="PANTHER" id="PTHR43767:SF1">
    <property type="entry name" value="NONRIBOSOMAL PEPTIDE SYNTHASE PES1 (EUROFUNG)-RELATED"/>
    <property type="match status" value="1"/>
</dbReference>
<name>A0A4U3M8B5_9ACTN</name>
<dbReference type="AlphaFoldDB" id="A0A4U3M8B5"/>
<dbReference type="Pfam" id="PF13193">
    <property type="entry name" value="AMP-binding_C"/>
    <property type="match status" value="1"/>
</dbReference>
<reference evidence="3 4" key="1">
    <citation type="submission" date="2019-04" db="EMBL/GenBank/DDBJ databases">
        <title>Herbidospora sp. NEAU-GS14.nov., a novel actinomycete isolated from soil.</title>
        <authorList>
            <person name="Han L."/>
        </authorList>
    </citation>
    <scope>NUCLEOTIDE SEQUENCE [LARGE SCALE GENOMIC DNA]</scope>
    <source>
        <strain evidence="3 4">NEAU-GS14</strain>
    </source>
</reference>
<proteinExistence type="predicted"/>
<evidence type="ECO:0000259" key="1">
    <source>
        <dbReference type="Pfam" id="PF00501"/>
    </source>
</evidence>
<dbReference type="PROSITE" id="PS00455">
    <property type="entry name" value="AMP_BINDING"/>
    <property type="match status" value="1"/>
</dbReference>
<evidence type="ECO:0000313" key="4">
    <source>
        <dbReference type="Proteomes" id="UP000308705"/>
    </source>
</evidence>
<dbReference type="InterPro" id="IPR045851">
    <property type="entry name" value="AMP-bd_C_sf"/>
</dbReference>
<feature type="domain" description="AMP-binding enzyme C-terminal" evidence="2">
    <location>
        <begin position="288"/>
        <end position="358"/>
    </location>
</feature>
<evidence type="ECO:0000313" key="3">
    <source>
        <dbReference type="EMBL" id="TKK84244.1"/>
    </source>
</evidence>
<dbReference type="Pfam" id="PF00501">
    <property type="entry name" value="AMP-binding"/>
    <property type="match status" value="1"/>
</dbReference>
<dbReference type="InterPro" id="IPR042099">
    <property type="entry name" value="ANL_N_sf"/>
</dbReference>
<dbReference type="InterPro" id="IPR020845">
    <property type="entry name" value="AMP-binding_CS"/>
</dbReference>